<reference evidence="3" key="1">
    <citation type="submission" date="2021-03" db="UniProtKB">
        <authorList>
            <consortium name="EnsemblPlants"/>
        </authorList>
    </citation>
    <scope>IDENTIFICATION</scope>
</reference>
<evidence type="ECO:0008006" key="5">
    <source>
        <dbReference type="Google" id="ProtNLM"/>
    </source>
</evidence>
<dbReference type="Proteomes" id="UP000596661">
    <property type="component" value="Unassembled WGS sequence"/>
</dbReference>
<keyword evidence="2" id="KW-0472">Membrane</keyword>
<organism evidence="3 4">
    <name type="scientific">Cannabis sativa</name>
    <name type="common">Hemp</name>
    <name type="synonym">Marijuana</name>
    <dbReference type="NCBI Taxonomy" id="3483"/>
    <lineage>
        <taxon>Eukaryota</taxon>
        <taxon>Viridiplantae</taxon>
        <taxon>Streptophyta</taxon>
        <taxon>Embryophyta</taxon>
        <taxon>Tracheophyta</taxon>
        <taxon>Spermatophyta</taxon>
        <taxon>Magnoliopsida</taxon>
        <taxon>eudicotyledons</taxon>
        <taxon>Gunneridae</taxon>
        <taxon>Pentapetalae</taxon>
        <taxon>rosids</taxon>
        <taxon>fabids</taxon>
        <taxon>Rosales</taxon>
        <taxon>Cannabaceae</taxon>
        <taxon>Cannabis</taxon>
    </lineage>
</organism>
<evidence type="ECO:0000256" key="1">
    <source>
        <dbReference type="SAM" id="MobiDB-lite"/>
    </source>
</evidence>
<dbReference type="Gramene" id="evm.model.ctgX15.7">
    <property type="protein sequence ID" value="cds.evm.model.ctgX15.7"/>
    <property type="gene ID" value="evm.TU.ctgX15.7"/>
</dbReference>
<dbReference type="OMA" id="FDMRLMA"/>
<feature type="region of interest" description="Disordered" evidence="1">
    <location>
        <begin position="1"/>
        <end position="29"/>
    </location>
</feature>
<evidence type="ECO:0000256" key="2">
    <source>
        <dbReference type="SAM" id="Phobius"/>
    </source>
</evidence>
<keyword evidence="2" id="KW-1133">Transmembrane helix</keyword>
<dbReference type="EnsemblPlants" id="evm.model.ctgX15.7">
    <property type="protein sequence ID" value="cds.evm.model.ctgX15.7"/>
    <property type="gene ID" value="evm.TU.ctgX15.7"/>
</dbReference>
<proteinExistence type="predicted"/>
<sequence>MSRNNTEQVHPAQNDDVETASMDESNSKELHQKRGMKRLCIATIIVLLFTVVVLVFTTTIFHVHTPKFRIRSMTIDELTTKSSSNNVIDMKFEAEIGIKNTNFGHFDFEKTQVGFFYRGTHLALADGDVLVEEGKVKPRSTKKIQFTAEIGTKNLILDDDIESGFLTLTSKAKMNGTFHFMELIKRNRSSEMNCSFTINLDKKVVQDINCQ</sequence>
<dbReference type="PANTHER" id="PTHR31852">
    <property type="entry name" value="LATE EMBRYOGENESIS ABUNDANT (LEA) HYDROXYPROLINE-RICH GLYCOPROTEIN FAMILY"/>
    <property type="match status" value="1"/>
</dbReference>
<feature type="transmembrane region" description="Helical" evidence="2">
    <location>
        <begin position="39"/>
        <end position="63"/>
    </location>
</feature>
<accession>A0A803QRQ3</accession>
<keyword evidence="4" id="KW-1185">Reference proteome</keyword>
<name>A0A803QRQ3_CANSA</name>
<evidence type="ECO:0000313" key="3">
    <source>
        <dbReference type="EnsemblPlants" id="cds.evm.model.ctgX15.7"/>
    </source>
</evidence>
<protein>
    <recommendedName>
        <fullName evidence="5">Late embryogenesis abundant protein LEA-2 subgroup domain-containing protein</fullName>
    </recommendedName>
</protein>
<dbReference type="InterPro" id="IPR055301">
    <property type="entry name" value="Lea14-like_2"/>
</dbReference>
<dbReference type="AlphaFoldDB" id="A0A803QRQ3"/>
<keyword evidence="2" id="KW-0812">Transmembrane</keyword>
<evidence type="ECO:0000313" key="4">
    <source>
        <dbReference type="Proteomes" id="UP000596661"/>
    </source>
</evidence>